<organism evidence="1 2">
    <name type="scientific">Bacillus thuringiensis HD-771</name>
    <dbReference type="NCBI Taxonomy" id="1218175"/>
    <lineage>
        <taxon>Bacteria</taxon>
        <taxon>Bacillati</taxon>
        <taxon>Bacillota</taxon>
        <taxon>Bacilli</taxon>
        <taxon>Bacillales</taxon>
        <taxon>Bacillaceae</taxon>
        <taxon>Bacillus</taxon>
        <taxon>Bacillus cereus group</taxon>
    </lineage>
</organism>
<evidence type="ECO:0008006" key="3">
    <source>
        <dbReference type="Google" id="ProtNLM"/>
    </source>
</evidence>
<dbReference type="EMBL" id="CP003752">
    <property type="protein sequence ID" value="AFQ15824.1"/>
    <property type="molecule type" value="Genomic_DNA"/>
</dbReference>
<dbReference type="Gene3D" id="1.10.10.10">
    <property type="entry name" value="Winged helix-like DNA-binding domain superfamily/Winged helix DNA-binding domain"/>
    <property type="match status" value="1"/>
</dbReference>
<dbReference type="KEGG" id="bti:BTG_11840"/>
<protein>
    <recommendedName>
        <fullName evidence="3">Helix-turn-helix domain-containing protein</fullName>
    </recommendedName>
</protein>
<dbReference type="SUPFAM" id="SSF46785">
    <property type="entry name" value="Winged helix' DNA-binding domain"/>
    <property type="match status" value="1"/>
</dbReference>
<gene>
    <name evidence="1" type="ORF">BTG_11840</name>
</gene>
<evidence type="ECO:0000313" key="2">
    <source>
        <dbReference type="Proteomes" id="UP000005259"/>
    </source>
</evidence>
<dbReference type="Proteomes" id="UP000005259">
    <property type="component" value="Chromosome"/>
</dbReference>
<dbReference type="InterPro" id="IPR036388">
    <property type="entry name" value="WH-like_DNA-bd_sf"/>
</dbReference>
<evidence type="ECO:0000313" key="1">
    <source>
        <dbReference type="EMBL" id="AFQ15824.1"/>
    </source>
</evidence>
<dbReference type="RefSeq" id="WP_000278516.1">
    <property type="nucleotide sequence ID" value="NC_018500.1"/>
</dbReference>
<name>A0A9W3NXD7_BACTU</name>
<dbReference type="AlphaFoldDB" id="A0A9W3NXD7"/>
<reference evidence="1 2" key="1">
    <citation type="submission" date="2012-08" db="EMBL/GenBank/DDBJ databases">
        <authorList>
            <person name="Doggett N."/>
            <person name="Teshima H."/>
            <person name="Bruce D."/>
            <person name="Detter J.C."/>
            <person name="Johnson S.L."/>
            <person name="Han C."/>
        </authorList>
    </citation>
    <scope>NUCLEOTIDE SEQUENCE [LARGE SCALE GENOMIC DNA]</scope>
    <source>
        <strain evidence="1 2">HD-771</strain>
    </source>
</reference>
<dbReference type="InterPro" id="IPR036390">
    <property type="entry name" value="WH_DNA-bd_sf"/>
</dbReference>
<proteinExistence type="predicted"/>
<dbReference type="Pfam" id="PF13730">
    <property type="entry name" value="HTH_36"/>
    <property type="match status" value="1"/>
</dbReference>
<accession>A0A9W3NXD7</accession>
<sequence length="196" mass="22926">MYKTIPNSKEREFIYNSSYNKGHISTPSMVAHCIGLSTHAKLVYSNILNYIYKKGEFAFPSIYRLSISCSCSINTIIRYINELVEKGFIKKEVPGRGKSNRYYIIECDKIPLLKVSEMIWEVIDTLAKKYDWKDIMKCKNSILSFLNQNKYSLHHMEIQQNTINHLNALFLHVLEKKELNIEVLTSNFIFKNQSII</sequence>